<dbReference type="InterPro" id="IPR007197">
    <property type="entry name" value="rSAM"/>
</dbReference>
<comment type="caution">
    <text evidence="7">The sequence shown here is derived from an EMBL/GenBank/DDBJ whole genome shotgun (WGS) entry which is preliminary data.</text>
</comment>
<dbReference type="OrthoDB" id="431409at2759"/>
<dbReference type="InterPro" id="IPR023404">
    <property type="entry name" value="rSAM_horseshoe"/>
</dbReference>
<sequence length="168" mass="19534">MLQTILNNLKKEKYPSRIILGGPQISYTKTNLEKYYPQVDVFIRGYVDPTFNSGPNYLNVLQQLIQYKYRGKIALQTRIEMIKPEFLDLIVQLNKTAMVVLEFGLQTIHPSEQKFIDRPSNIKKIQRILNEIYERSIACEVSLIFGLPGQTIDSFEKSIDVVTWNTFI</sequence>
<dbReference type="PANTHER" id="PTHR43409">
    <property type="entry name" value="ANAEROBIC MAGNESIUM-PROTOPORPHYRIN IX MONOMETHYL ESTER CYCLASE-RELATED"/>
    <property type="match status" value="1"/>
</dbReference>
<dbReference type="InterPro" id="IPR051198">
    <property type="entry name" value="BchE-like"/>
</dbReference>
<evidence type="ECO:0000256" key="1">
    <source>
        <dbReference type="ARBA" id="ARBA00001966"/>
    </source>
</evidence>
<dbReference type="EMBL" id="CAJNON010000057">
    <property type="protein sequence ID" value="CAF0886835.1"/>
    <property type="molecule type" value="Genomic_DNA"/>
</dbReference>
<dbReference type="Pfam" id="PF04055">
    <property type="entry name" value="Radical_SAM"/>
    <property type="match status" value="1"/>
</dbReference>
<evidence type="ECO:0000313" key="9">
    <source>
        <dbReference type="Proteomes" id="UP000663891"/>
    </source>
</evidence>
<evidence type="ECO:0000256" key="5">
    <source>
        <dbReference type="ARBA" id="ARBA00023014"/>
    </source>
</evidence>
<evidence type="ECO:0000256" key="2">
    <source>
        <dbReference type="ARBA" id="ARBA00022691"/>
    </source>
</evidence>
<dbReference type="GO" id="GO:0046872">
    <property type="term" value="F:metal ion binding"/>
    <property type="evidence" value="ECO:0007669"/>
    <property type="project" value="UniProtKB-KW"/>
</dbReference>
<dbReference type="SUPFAM" id="SSF102114">
    <property type="entry name" value="Radical SAM enzymes"/>
    <property type="match status" value="1"/>
</dbReference>
<dbReference type="InterPro" id="IPR058240">
    <property type="entry name" value="rSAM_sf"/>
</dbReference>
<evidence type="ECO:0000256" key="4">
    <source>
        <dbReference type="ARBA" id="ARBA00023004"/>
    </source>
</evidence>
<keyword evidence="5" id="KW-0411">Iron-sulfur</keyword>
<keyword evidence="2" id="KW-0949">S-adenosyl-L-methionine</keyword>
<name>A0A813YNI3_9BILA</name>
<feature type="domain" description="Radical SAM core" evidence="6">
    <location>
        <begin position="39"/>
        <end position="160"/>
    </location>
</feature>
<accession>A0A813YNI3</accession>
<organism evidence="7 9">
    <name type="scientific">Adineta steineri</name>
    <dbReference type="NCBI Taxonomy" id="433720"/>
    <lineage>
        <taxon>Eukaryota</taxon>
        <taxon>Metazoa</taxon>
        <taxon>Spiralia</taxon>
        <taxon>Gnathifera</taxon>
        <taxon>Rotifera</taxon>
        <taxon>Eurotatoria</taxon>
        <taxon>Bdelloidea</taxon>
        <taxon>Adinetida</taxon>
        <taxon>Adinetidae</taxon>
        <taxon>Adineta</taxon>
    </lineage>
</organism>
<proteinExistence type="predicted"/>
<reference evidence="7" key="1">
    <citation type="submission" date="2021-02" db="EMBL/GenBank/DDBJ databases">
        <authorList>
            <person name="Nowell W R."/>
        </authorList>
    </citation>
    <scope>NUCLEOTIDE SEQUENCE</scope>
</reference>
<keyword evidence="3" id="KW-0479">Metal-binding</keyword>
<dbReference type="GO" id="GO:0051536">
    <property type="term" value="F:iron-sulfur cluster binding"/>
    <property type="evidence" value="ECO:0007669"/>
    <property type="project" value="UniProtKB-KW"/>
</dbReference>
<dbReference type="GO" id="GO:0003824">
    <property type="term" value="F:catalytic activity"/>
    <property type="evidence" value="ECO:0007669"/>
    <property type="project" value="InterPro"/>
</dbReference>
<protein>
    <recommendedName>
        <fullName evidence="6">Radical SAM core domain-containing protein</fullName>
    </recommendedName>
</protein>
<dbReference type="AlphaFoldDB" id="A0A813YNI3"/>
<evidence type="ECO:0000256" key="3">
    <source>
        <dbReference type="ARBA" id="ARBA00022723"/>
    </source>
</evidence>
<dbReference type="GO" id="GO:0005829">
    <property type="term" value="C:cytosol"/>
    <property type="evidence" value="ECO:0007669"/>
    <property type="project" value="TreeGrafter"/>
</dbReference>
<dbReference type="PANTHER" id="PTHR43409:SF16">
    <property type="entry name" value="SLR0320 PROTEIN"/>
    <property type="match status" value="1"/>
</dbReference>
<keyword evidence="4" id="KW-0408">Iron</keyword>
<dbReference type="Gene3D" id="3.80.30.20">
    <property type="entry name" value="tm_1862 like domain"/>
    <property type="match status" value="1"/>
</dbReference>
<dbReference type="Proteomes" id="UP000663891">
    <property type="component" value="Unassembled WGS sequence"/>
</dbReference>
<dbReference type="EMBL" id="CAJOAY010006361">
    <property type="protein sequence ID" value="CAF4138123.1"/>
    <property type="molecule type" value="Genomic_DNA"/>
</dbReference>
<evidence type="ECO:0000259" key="6">
    <source>
        <dbReference type="Pfam" id="PF04055"/>
    </source>
</evidence>
<evidence type="ECO:0000313" key="8">
    <source>
        <dbReference type="EMBL" id="CAF4138123.1"/>
    </source>
</evidence>
<evidence type="ECO:0000313" key="7">
    <source>
        <dbReference type="EMBL" id="CAF0886835.1"/>
    </source>
</evidence>
<gene>
    <name evidence="8" type="ORF">OKA104_LOCUS37602</name>
    <name evidence="7" type="ORF">VCS650_LOCUS8556</name>
</gene>
<comment type="cofactor">
    <cofactor evidence="1">
        <name>[4Fe-4S] cluster</name>
        <dbReference type="ChEBI" id="CHEBI:49883"/>
    </cofactor>
</comment>
<dbReference type="Proteomes" id="UP000663881">
    <property type="component" value="Unassembled WGS sequence"/>
</dbReference>